<dbReference type="GO" id="GO:0000156">
    <property type="term" value="F:phosphorelay response regulator activity"/>
    <property type="evidence" value="ECO:0007669"/>
    <property type="project" value="TreeGrafter"/>
</dbReference>
<dbReference type="InterPro" id="IPR011600">
    <property type="entry name" value="Pept_C14_caspase"/>
</dbReference>
<dbReference type="GO" id="GO:0006508">
    <property type="term" value="P:proteolysis"/>
    <property type="evidence" value="ECO:0007669"/>
    <property type="project" value="InterPro"/>
</dbReference>
<dbReference type="GO" id="GO:0032993">
    <property type="term" value="C:protein-DNA complex"/>
    <property type="evidence" value="ECO:0007669"/>
    <property type="project" value="TreeGrafter"/>
</dbReference>
<evidence type="ECO:0000256" key="5">
    <source>
        <dbReference type="ARBA" id="ARBA00023163"/>
    </source>
</evidence>
<dbReference type="CDD" id="cd00156">
    <property type="entry name" value="REC"/>
    <property type="match status" value="1"/>
</dbReference>
<evidence type="ECO:0000313" key="9">
    <source>
        <dbReference type="Proteomes" id="UP000199645"/>
    </source>
</evidence>
<gene>
    <name evidence="8" type="ORF">SAMN05421541_109498</name>
</gene>
<keyword evidence="5" id="KW-0804">Transcription</keyword>
<feature type="domain" description="Response regulatory" evidence="7">
    <location>
        <begin position="5"/>
        <end position="119"/>
    </location>
</feature>
<proteinExistence type="predicted"/>
<evidence type="ECO:0000313" key="8">
    <source>
        <dbReference type="EMBL" id="SFF39309.1"/>
    </source>
</evidence>
<dbReference type="PANTHER" id="PTHR48111">
    <property type="entry name" value="REGULATOR OF RPOS"/>
    <property type="match status" value="1"/>
</dbReference>
<dbReference type="GO" id="GO:0004197">
    <property type="term" value="F:cysteine-type endopeptidase activity"/>
    <property type="evidence" value="ECO:0007669"/>
    <property type="project" value="InterPro"/>
</dbReference>
<dbReference type="AlphaFoldDB" id="A0A1I2IAD1"/>
<dbReference type="STRING" id="35752.SAMN05421541_109498"/>
<dbReference type="Pfam" id="PF00072">
    <property type="entry name" value="Response_reg"/>
    <property type="match status" value="1"/>
</dbReference>
<evidence type="ECO:0000256" key="6">
    <source>
        <dbReference type="PROSITE-ProRule" id="PRU00169"/>
    </source>
</evidence>
<reference evidence="8 9" key="1">
    <citation type="submission" date="2016-10" db="EMBL/GenBank/DDBJ databases">
        <authorList>
            <person name="de Groot N.N."/>
        </authorList>
    </citation>
    <scope>NUCLEOTIDE SEQUENCE [LARGE SCALE GENOMIC DNA]</scope>
    <source>
        <strain evidence="8 9">DSM 43019</strain>
    </source>
</reference>
<dbReference type="Pfam" id="PF00656">
    <property type="entry name" value="Peptidase_C14"/>
    <property type="match status" value="1"/>
</dbReference>
<dbReference type="Proteomes" id="UP000199645">
    <property type="component" value="Unassembled WGS sequence"/>
</dbReference>
<dbReference type="EMBL" id="FONV01000009">
    <property type="protein sequence ID" value="SFF39309.1"/>
    <property type="molecule type" value="Genomic_DNA"/>
</dbReference>
<feature type="modified residue" description="4-aspartylphosphate" evidence="6">
    <location>
        <position position="54"/>
    </location>
</feature>
<keyword evidence="2" id="KW-0902">Two-component regulatory system</keyword>
<protein>
    <submittedName>
        <fullName evidence="8">Caspase domain-containing protein</fullName>
    </submittedName>
</protein>
<dbReference type="SMART" id="SM00448">
    <property type="entry name" value="REC"/>
    <property type="match status" value="1"/>
</dbReference>
<evidence type="ECO:0000256" key="1">
    <source>
        <dbReference type="ARBA" id="ARBA00022553"/>
    </source>
</evidence>
<keyword evidence="3" id="KW-0805">Transcription regulation</keyword>
<evidence type="ECO:0000256" key="2">
    <source>
        <dbReference type="ARBA" id="ARBA00023012"/>
    </source>
</evidence>
<dbReference type="InterPro" id="IPR001789">
    <property type="entry name" value="Sig_transdc_resp-reg_receiver"/>
</dbReference>
<dbReference type="SUPFAM" id="SSF52172">
    <property type="entry name" value="CheY-like"/>
    <property type="match status" value="1"/>
</dbReference>
<dbReference type="InterPro" id="IPR029030">
    <property type="entry name" value="Caspase-like_dom_sf"/>
</dbReference>
<dbReference type="InterPro" id="IPR011006">
    <property type="entry name" value="CheY-like_superfamily"/>
</dbReference>
<evidence type="ECO:0000256" key="3">
    <source>
        <dbReference type="ARBA" id="ARBA00023015"/>
    </source>
</evidence>
<dbReference type="NCBIfam" id="NF047832">
    <property type="entry name" value="caspase_w_EACC1"/>
    <property type="match status" value="1"/>
</dbReference>
<dbReference type="Gene3D" id="3.40.50.1460">
    <property type="match status" value="1"/>
</dbReference>
<accession>A0A1I2IAD1</accession>
<dbReference type="GO" id="GO:0000976">
    <property type="term" value="F:transcription cis-regulatory region binding"/>
    <property type="evidence" value="ECO:0007669"/>
    <property type="project" value="TreeGrafter"/>
</dbReference>
<dbReference type="InterPro" id="IPR039420">
    <property type="entry name" value="WalR-like"/>
</dbReference>
<dbReference type="GO" id="GO:0006355">
    <property type="term" value="P:regulation of DNA-templated transcription"/>
    <property type="evidence" value="ECO:0007669"/>
    <property type="project" value="TreeGrafter"/>
</dbReference>
<keyword evidence="9" id="KW-1185">Reference proteome</keyword>
<name>A0A1I2IAD1_9ACTN</name>
<evidence type="ECO:0000256" key="4">
    <source>
        <dbReference type="ARBA" id="ARBA00023125"/>
    </source>
</evidence>
<keyword evidence="1 6" id="KW-0597">Phosphoprotein</keyword>
<dbReference type="Gene3D" id="3.40.50.2300">
    <property type="match status" value="1"/>
</dbReference>
<sequence length="392" mass="42467">MTIERVLLVEEDEGDAFLVRELLAEEGLAADVVRVDNVRQALKHLDGVSVILLDIELPDSSGLDGLERIKQHRPDVPVIILTGRAGRGLAEAALQAGADNYLVKGQVDGVLLTQVLQFAVERAGLQRELSALRQAQADLRHDQHRGTSVRLPRKEQSRCLLIGSSRYDDSATYPNLPAVEHNLRRLAEVLADPELGGFAPDRVHVELNPTESIGARLADLAERTEDVFLVYYAGHGLVDEDGELYYGLPSMRPGRIWCTALPHQWIRRAMLNTPATSRVLVLDCCFSGRAIEAMTDADATITGQLDISGAYTLTATSRSRVARAPGGELHTAFTGELLTLLRSGLPGEGPLLPVTAIFSPLVKALLAKDLPRPQQRGTGTIGDLALIRNAAG</sequence>
<keyword evidence="4" id="KW-0238">DNA-binding</keyword>
<dbReference type="GO" id="GO:0005829">
    <property type="term" value="C:cytosol"/>
    <property type="evidence" value="ECO:0007669"/>
    <property type="project" value="TreeGrafter"/>
</dbReference>
<evidence type="ECO:0000259" key="7">
    <source>
        <dbReference type="PROSITE" id="PS50110"/>
    </source>
</evidence>
<dbReference type="PROSITE" id="PS50110">
    <property type="entry name" value="RESPONSE_REGULATORY"/>
    <property type="match status" value="1"/>
</dbReference>
<dbReference type="PANTHER" id="PTHR48111:SF1">
    <property type="entry name" value="TWO-COMPONENT RESPONSE REGULATOR ORR33"/>
    <property type="match status" value="1"/>
</dbReference>
<organism evidence="8 9">
    <name type="scientific">Actinoplanes philippinensis</name>
    <dbReference type="NCBI Taxonomy" id="35752"/>
    <lineage>
        <taxon>Bacteria</taxon>
        <taxon>Bacillati</taxon>
        <taxon>Actinomycetota</taxon>
        <taxon>Actinomycetes</taxon>
        <taxon>Micromonosporales</taxon>
        <taxon>Micromonosporaceae</taxon>
        <taxon>Actinoplanes</taxon>
    </lineage>
</organism>
<dbReference type="SUPFAM" id="SSF52129">
    <property type="entry name" value="Caspase-like"/>
    <property type="match status" value="1"/>
</dbReference>